<dbReference type="RefSeq" id="WP_377300770.1">
    <property type="nucleotide sequence ID" value="NZ_JBHSMK010000002.1"/>
</dbReference>
<dbReference type="Pfam" id="PF04230">
    <property type="entry name" value="PS_pyruv_trans"/>
    <property type="match status" value="1"/>
</dbReference>
<dbReference type="InterPro" id="IPR007345">
    <property type="entry name" value="Polysacch_pyruvyl_Trfase"/>
</dbReference>
<dbReference type="GO" id="GO:0016740">
    <property type="term" value="F:transferase activity"/>
    <property type="evidence" value="ECO:0007669"/>
    <property type="project" value="UniProtKB-KW"/>
</dbReference>
<name>A0ABW0JGJ3_9GAMM</name>
<dbReference type="PANTHER" id="PTHR36836:SF1">
    <property type="entry name" value="COLANIC ACID BIOSYNTHESIS PROTEIN WCAK"/>
    <property type="match status" value="1"/>
</dbReference>
<keyword evidence="3" id="KW-1185">Reference proteome</keyword>
<evidence type="ECO:0000313" key="3">
    <source>
        <dbReference type="Proteomes" id="UP001596013"/>
    </source>
</evidence>
<organism evidence="2 3">
    <name type="scientific">Rhodanobacter umsongensis</name>
    <dbReference type="NCBI Taxonomy" id="633153"/>
    <lineage>
        <taxon>Bacteria</taxon>
        <taxon>Pseudomonadati</taxon>
        <taxon>Pseudomonadota</taxon>
        <taxon>Gammaproteobacteria</taxon>
        <taxon>Lysobacterales</taxon>
        <taxon>Rhodanobacteraceae</taxon>
        <taxon>Rhodanobacter</taxon>
    </lineage>
</organism>
<keyword evidence="2" id="KW-0808">Transferase</keyword>
<comment type="caution">
    <text evidence="2">The sequence shown here is derived from an EMBL/GenBank/DDBJ whole genome shotgun (WGS) entry which is preliminary data.</text>
</comment>
<protein>
    <submittedName>
        <fullName evidence="2">Polysaccharide pyruvyl transferase family protein</fullName>
    </submittedName>
</protein>
<accession>A0ABW0JGJ3</accession>
<dbReference type="Proteomes" id="UP001596013">
    <property type="component" value="Unassembled WGS sequence"/>
</dbReference>
<reference evidence="3" key="1">
    <citation type="journal article" date="2019" name="Int. J. Syst. Evol. Microbiol.">
        <title>The Global Catalogue of Microorganisms (GCM) 10K type strain sequencing project: providing services to taxonomists for standard genome sequencing and annotation.</title>
        <authorList>
            <consortium name="The Broad Institute Genomics Platform"/>
            <consortium name="The Broad Institute Genome Sequencing Center for Infectious Disease"/>
            <person name="Wu L."/>
            <person name="Ma J."/>
        </authorList>
    </citation>
    <scope>NUCLEOTIDE SEQUENCE [LARGE SCALE GENOMIC DNA]</scope>
    <source>
        <strain evidence="3">JCM 17130</strain>
    </source>
</reference>
<dbReference type="EMBL" id="JBHSMK010000002">
    <property type="protein sequence ID" value="MFC5434941.1"/>
    <property type="molecule type" value="Genomic_DNA"/>
</dbReference>
<sequence length="395" mass="42421">MNNFGDDLFGVVCSAAARNYWDGDPRLVGPAIRDVDARYTMPSWYPTSIYGALGPLGRASRFYSFVRGLSDSDVMVMGGGSIIGGPPTSTFRQKMMISARRAGKLQLAAVGVSIGPIDNAELEDSVADFIGCFDYIAVRDKRSYDLAVEIGDAKKTHHGRDLAGLLPLIAAVSPNARGLAEQRGSSPIRLGVALCNYEVTDSNYAAPAKQDLLSSLTCELVQLAALRPLQVDIFSLNEHPVHGDYALSSALEQNLLERGVVARVRRYRDRSPLSMVQAIGECDAFISARLHGAIVAYLQGMPFAIVDYHPKCNDFADEIGLPSTLRITADGGDVSAAIGDALSSMLNSGNGPTLSREIYSQQAQDIFRCAPWSAASMVQRSARGTATRPTDPRPS</sequence>
<dbReference type="PANTHER" id="PTHR36836">
    <property type="entry name" value="COLANIC ACID BIOSYNTHESIS PROTEIN WCAK"/>
    <property type="match status" value="1"/>
</dbReference>
<proteinExistence type="predicted"/>
<feature type="domain" description="Polysaccharide pyruvyl transferase" evidence="1">
    <location>
        <begin position="3"/>
        <end position="309"/>
    </location>
</feature>
<evidence type="ECO:0000313" key="2">
    <source>
        <dbReference type="EMBL" id="MFC5434941.1"/>
    </source>
</evidence>
<gene>
    <name evidence="2" type="ORF">ACFPME_00070</name>
</gene>
<evidence type="ECO:0000259" key="1">
    <source>
        <dbReference type="Pfam" id="PF04230"/>
    </source>
</evidence>